<feature type="compositionally biased region" description="Basic residues" evidence="1">
    <location>
        <begin position="222"/>
        <end position="231"/>
    </location>
</feature>
<feature type="region of interest" description="Disordered" evidence="1">
    <location>
        <begin position="671"/>
        <end position="699"/>
    </location>
</feature>
<evidence type="ECO:0000313" key="2">
    <source>
        <dbReference type="EMBL" id="PAA62201.1"/>
    </source>
</evidence>
<dbReference type="Proteomes" id="UP000215902">
    <property type="component" value="Unassembled WGS sequence"/>
</dbReference>
<keyword evidence="3" id="KW-1185">Reference proteome</keyword>
<reference evidence="2 3" key="1">
    <citation type="submission" date="2017-06" db="EMBL/GenBank/DDBJ databases">
        <title>A platform for efficient transgenesis in Macrostomum lignano, a flatworm model organism for stem cell research.</title>
        <authorList>
            <person name="Berezikov E."/>
        </authorList>
    </citation>
    <scope>NUCLEOTIDE SEQUENCE [LARGE SCALE GENOMIC DNA]</scope>
    <source>
        <strain evidence="2">DV1</strain>
        <tissue evidence="2">Whole organism</tissue>
    </source>
</reference>
<accession>A0A267EL35</accession>
<proteinExistence type="predicted"/>
<feature type="compositionally biased region" description="Basic residues" evidence="1">
    <location>
        <begin position="494"/>
        <end position="508"/>
    </location>
</feature>
<name>A0A267EL35_9PLAT</name>
<gene>
    <name evidence="2" type="ORF">BOX15_Mlig011657g1</name>
</gene>
<sequence>MSRWQVRRSMAGGYRRQSPPASSSGGVRHNGFHGGRGPDQQARHYQRRYDYKESYYNEGDTDGYRQNGGRVVSHVPWRDYAYSNLYDSFDSAYSSTGRDAGYPASEASTSGPAGVVNNNHRNSNRSNYSTNYWRGGGVGGDWAEPRRQDHRWDSGGSSRYATYAAAAATSSSRYAPSSLSTSASHCASGGGRARMGVSAASGGVGGGCLLETPKCNVSSAVRRRPVARPKRLQAPPLPSPIGSDVTTPTGQYACRLCKFGTDDVYSLYVHANTGDHIGRAVQDPAQSLCCRPCNLFASDINDMLFHHKLHENRPDAASSDASEASSAIAPLDEHQPSTATAAAPAARPPSPACPPAASASPPPPPPPPPPPQRPVKLKIRCLPCREAFTRQPEALAHFRHQACQRQCEQWWRSQTASGGQPQSFFVVQCRGCSEKPTYPAFGAELEQHIATKHPAQQPVTPCSELLEHLAEVKSALIRDHQSASTTAAPEKPRQMARKSVLRGGKRPRFTAGPAAAKAAAKSGAAKATPANCKLAKRARMAVQTDDAPIVGSSCLMAPGYRPLLFTAAGAGAGAVARDAAIACAQLDAPGRLALVGPAGNGHSGLACLACGKLCPDPAQFWAHASDCQKKLLSGAVASAGAAKQSGVCPLCSLEVADLNAHTVRHRRRMLPASWHPGPEPQPVADRQVPPASPATDLAV</sequence>
<feature type="region of interest" description="Disordered" evidence="1">
    <location>
        <begin position="222"/>
        <end position="244"/>
    </location>
</feature>
<evidence type="ECO:0000313" key="3">
    <source>
        <dbReference type="Proteomes" id="UP000215902"/>
    </source>
</evidence>
<evidence type="ECO:0000256" key="1">
    <source>
        <dbReference type="SAM" id="MobiDB-lite"/>
    </source>
</evidence>
<feature type="compositionally biased region" description="Pro residues" evidence="1">
    <location>
        <begin position="346"/>
        <end position="373"/>
    </location>
</feature>
<organism evidence="2 3">
    <name type="scientific">Macrostomum lignano</name>
    <dbReference type="NCBI Taxonomy" id="282301"/>
    <lineage>
        <taxon>Eukaryota</taxon>
        <taxon>Metazoa</taxon>
        <taxon>Spiralia</taxon>
        <taxon>Lophotrochozoa</taxon>
        <taxon>Platyhelminthes</taxon>
        <taxon>Rhabditophora</taxon>
        <taxon>Macrostomorpha</taxon>
        <taxon>Macrostomida</taxon>
        <taxon>Macrostomidae</taxon>
        <taxon>Macrostomum</taxon>
    </lineage>
</organism>
<feature type="compositionally biased region" description="Low complexity" evidence="1">
    <location>
        <begin position="117"/>
        <end position="130"/>
    </location>
</feature>
<protein>
    <submittedName>
        <fullName evidence="2">Uncharacterized protein</fullName>
    </submittedName>
</protein>
<feature type="region of interest" description="Disordered" evidence="1">
    <location>
        <begin position="315"/>
        <end position="374"/>
    </location>
</feature>
<dbReference type="EMBL" id="NIVC01001965">
    <property type="protein sequence ID" value="PAA62201.1"/>
    <property type="molecule type" value="Genomic_DNA"/>
</dbReference>
<feature type="compositionally biased region" description="Low complexity" evidence="1">
    <location>
        <begin position="315"/>
        <end position="327"/>
    </location>
</feature>
<feature type="region of interest" description="Disordered" evidence="1">
    <location>
        <begin position="1"/>
        <end position="43"/>
    </location>
</feature>
<feature type="compositionally biased region" description="Low complexity" evidence="1">
    <location>
        <begin position="336"/>
        <end position="345"/>
    </location>
</feature>
<dbReference type="AlphaFoldDB" id="A0A267EL35"/>
<feature type="region of interest" description="Disordered" evidence="1">
    <location>
        <begin position="482"/>
        <end position="508"/>
    </location>
</feature>
<comment type="caution">
    <text evidence="2">The sequence shown here is derived from an EMBL/GenBank/DDBJ whole genome shotgun (WGS) entry which is preliminary data.</text>
</comment>
<feature type="region of interest" description="Disordered" evidence="1">
    <location>
        <begin position="97"/>
        <end position="130"/>
    </location>
</feature>